<evidence type="ECO:0000256" key="2">
    <source>
        <dbReference type="ARBA" id="ARBA00022448"/>
    </source>
</evidence>
<dbReference type="Pfam" id="PF13458">
    <property type="entry name" value="Peripla_BP_6"/>
    <property type="match status" value="1"/>
</dbReference>
<dbReference type="AlphaFoldDB" id="A0A934JZJ0"/>
<dbReference type="GO" id="GO:0006865">
    <property type="term" value="P:amino acid transport"/>
    <property type="evidence" value="ECO:0007669"/>
    <property type="project" value="UniProtKB-KW"/>
</dbReference>
<evidence type="ECO:0000256" key="4">
    <source>
        <dbReference type="ARBA" id="ARBA00022970"/>
    </source>
</evidence>
<organism evidence="7 8">
    <name type="scientific">Candidatus Aeolococcus gillhamiae</name>
    <dbReference type="NCBI Taxonomy" id="3127015"/>
    <lineage>
        <taxon>Bacteria</taxon>
        <taxon>Bacillati</taxon>
        <taxon>Candidatus Dormiibacterota</taxon>
        <taxon>Candidatus Dormibacteria</taxon>
        <taxon>Candidatus Aeolococcales</taxon>
        <taxon>Candidatus Aeolococcaceae</taxon>
        <taxon>Candidatus Aeolococcus</taxon>
    </lineage>
</organism>
<protein>
    <submittedName>
        <fullName evidence="7">ABC transporter substrate-binding protein</fullName>
    </submittedName>
</protein>
<evidence type="ECO:0000256" key="1">
    <source>
        <dbReference type="ARBA" id="ARBA00010062"/>
    </source>
</evidence>
<dbReference type="PANTHER" id="PTHR30483:SF6">
    <property type="entry name" value="PERIPLASMIC BINDING PROTEIN OF ABC TRANSPORTER FOR NATURAL AMINO ACIDS"/>
    <property type="match status" value="1"/>
</dbReference>
<evidence type="ECO:0000256" key="3">
    <source>
        <dbReference type="ARBA" id="ARBA00022729"/>
    </source>
</evidence>
<dbReference type="InterPro" id="IPR000709">
    <property type="entry name" value="Leu_Ile_Val-bd"/>
</dbReference>
<gene>
    <name evidence="7" type="ORF">JF886_13315</name>
</gene>
<dbReference type="SUPFAM" id="SSF53822">
    <property type="entry name" value="Periplasmic binding protein-like I"/>
    <property type="match status" value="1"/>
</dbReference>
<keyword evidence="2" id="KW-0813">Transport</keyword>
<dbReference type="RefSeq" id="WP_337313267.1">
    <property type="nucleotide sequence ID" value="NZ_JAEKNS010000134.1"/>
</dbReference>
<evidence type="ECO:0000256" key="5">
    <source>
        <dbReference type="SAM" id="SignalP"/>
    </source>
</evidence>
<dbReference type="Gene3D" id="3.40.50.2300">
    <property type="match status" value="2"/>
</dbReference>
<sequence>MLAPRRFDRTATRCVLALAVAALSACGSAAPSTSGPSADIHLAVVGPMTGDAAADGQHILDGAQLARDQVNAAGGIAAGPYRGAKIVIDSFDDTESIDRSVAIAHQVIDNPKEWAFLGTGFSDAAIATAPVLERAQVTYMSTYASSATILAKQLHHVFVVPPTFPAYAFSAAARAYKLGFRHAAILQANAAFGTQMGQLFADHFRSLGGSIVDTETYTLGDRNTQGFVAKALQQQPDIIAMAGLTTDDAAQLHQIRAAKSKVAVIDTEAVTFSQSFASIAGADGEGLIGQTPTDPKRKSPASASLRAMYSAKFHTELIPDPTAFTYEAVLAVARAMEAGPAQRSGLAAALHAIEIADTGVGPLTFDPSGARLQGTLWYFHISSGKFEFATGYRQTSPTSVKEVPLEE</sequence>
<name>A0A934JZJ0_9BACT</name>
<dbReference type="PANTHER" id="PTHR30483">
    <property type="entry name" value="LEUCINE-SPECIFIC-BINDING PROTEIN"/>
    <property type="match status" value="1"/>
</dbReference>
<accession>A0A934JZJ0</accession>
<dbReference type="EMBL" id="JAEKNS010000134">
    <property type="protein sequence ID" value="MBJ7595810.1"/>
    <property type="molecule type" value="Genomic_DNA"/>
</dbReference>
<dbReference type="Proteomes" id="UP000606991">
    <property type="component" value="Unassembled WGS sequence"/>
</dbReference>
<reference evidence="7 8" key="1">
    <citation type="submission" date="2020-10" db="EMBL/GenBank/DDBJ databases">
        <title>Ca. Dormibacterota MAGs.</title>
        <authorList>
            <person name="Montgomery K."/>
        </authorList>
    </citation>
    <scope>NUCLEOTIDE SEQUENCE [LARGE SCALE GENOMIC DNA]</scope>
    <source>
        <strain evidence="7">SC8812_S17_18</strain>
    </source>
</reference>
<keyword evidence="4" id="KW-0029">Amino-acid transport</keyword>
<proteinExistence type="inferred from homology"/>
<dbReference type="PROSITE" id="PS51257">
    <property type="entry name" value="PROKAR_LIPOPROTEIN"/>
    <property type="match status" value="1"/>
</dbReference>
<evidence type="ECO:0000313" key="7">
    <source>
        <dbReference type="EMBL" id="MBJ7595810.1"/>
    </source>
</evidence>
<dbReference type="InterPro" id="IPR028082">
    <property type="entry name" value="Peripla_BP_I"/>
</dbReference>
<comment type="caution">
    <text evidence="7">The sequence shown here is derived from an EMBL/GenBank/DDBJ whole genome shotgun (WGS) entry which is preliminary data.</text>
</comment>
<feature type="domain" description="Leucine-binding protein" evidence="6">
    <location>
        <begin position="40"/>
        <end position="383"/>
    </location>
</feature>
<dbReference type="InterPro" id="IPR028081">
    <property type="entry name" value="Leu-bd"/>
</dbReference>
<feature type="chain" id="PRO_5038125687" evidence="5">
    <location>
        <begin position="30"/>
        <end position="407"/>
    </location>
</feature>
<evidence type="ECO:0000259" key="6">
    <source>
        <dbReference type="Pfam" id="PF13458"/>
    </source>
</evidence>
<comment type="similarity">
    <text evidence="1">Belongs to the leucine-binding protein family.</text>
</comment>
<evidence type="ECO:0000313" key="8">
    <source>
        <dbReference type="Proteomes" id="UP000606991"/>
    </source>
</evidence>
<dbReference type="PRINTS" id="PR00337">
    <property type="entry name" value="LEUILEVALBP"/>
</dbReference>
<feature type="signal peptide" evidence="5">
    <location>
        <begin position="1"/>
        <end position="29"/>
    </location>
</feature>
<dbReference type="InterPro" id="IPR051010">
    <property type="entry name" value="BCAA_transport"/>
</dbReference>
<keyword evidence="3 5" id="KW-0732">Signal</keyword>